<sequence length="143" mass="16406">MPKIIFSLIHNAHSQKKKLLPDFWQLLHQPIKNSSRFAENSTKMGALISTFLCNSRANSNARINDSSIWYPQQDQPTSILTFKGQNRVPTSSPIWIRTGTHWNGENSRSTGDLHEEVHRQLMMLTPRRLTLAVSTKLLRSLKN</sequence>
<dbReference type="GeneID" id="6308656"/>
<dbReference type="Pfam" id="PF01492">
    <property type="entry name" value="Gemini_C4"/>
    <property type="match status" value="1"/>
</dbReference>
<evidence type="ECO:0000313" key="4">
    <source>
        <dbReference type="Proteomes" id="UP000203953"/>
    </source>
</evidence>
<evidence type="ECO:0000256" key="2">
    <source>
        <dbReference type="ARBA" id="ARBA00022581"/>
    </source>
</evidence>
<evidence type="ECO:0000256" key="1">
    <source>
        <dbReference type="ARBA" id="ARBA00008996"/>
    </source>
</evidence>
<protein>
    <submittedName>
        <fullName evidence="3">AC4 protein</fullName>
    </submittedName>
</protein>
<dbReference type="EMBL" id="DQ641692">
    <property type="protein sequence ID" value="ABG26022.1"/>
    <property type="molecule type" value="Genomic_DNA"/>
</dbReference>
<comment type="similarity">
    <text evidence="1">Belongs to the geminiviridae protein AC4/C4 family.</text>
</comment>
<proteinExistence type="inferred from homology"/>
<evidence type="ECO:0000313" key="3">
    <source>
        <dbReference type="EMBL" id="ABG26022.1"/>
    </source>
</evidence>
<dbReference type="OrthoDB" id="24090at10239"/>
<reference evidence="3 4" key="1">
    <citation type="journal article" date="2008" name="J. Gen. Virol.">
        <title>Molecular characterization of begomoviruses and DNA satellites from Vietnam: additional evidence that the New World geminiviruses were present in the Old World prior to continental separation.</title>
        <authorList>
            <person name="Ha C."/>
            <person name="Coombs S."/>
            <person name="Revill P."/>
            <person name="Harding R."/>
            <person name="Vu M."/>
            <person name="Dale J."/>
        </authorList>
    </citation>
    <scope>NUCLEOTIDE SEQUENCE [LARGE SCALE GENOMIC DNA]</scope>
</reference>
<gene>
    <name evidence="3" type="primary">AC4</name>
</gene>
<organism evidence="3 4">
    <name type="scientific">Clerodendron golden mosaic virus</name>
    <dbReference type="NCBI Taxonomy" id="390438"/>
    <lineage>
        <taxon>Viruses</taxon>
        <taxon>Monodnaviria</taxon>
        <taxon>Shotokuvirae</taxon>
        <taxon>Cressdnaviricota</taxon>
        <taxon>Repensiviricetes</taxon>
        <taxon>Geplafuvirales</taxon>
        <taxon>Geminiviridae</taxon>
        <taxon>Begomovirus</taxon>
        <taxon>Begomovirus clerodendronis</taxon>
    </lineage>
</organism>
<dbReference type="Proteomes" id="UP000203953">
    <property type="component" value="Genome"/>
</dbReference>
<accession>A5H159</accession>
<name>A5H159_9GEMI</name>
<dbReference type="KEGG" id="vg:6308656"/>
<dbReference type="RefSeq" id="YP_001911133.1">
    <property type="nucleotide sequence ID" value="NC_010713.1"/>
</dbReference>
<keyword evidence="4" id="KW-1185">Reference proteome</keyword>
<keyword evidence="2" id="KW-0945">Host-virus interaction</keyword>
<dbReference type="InterPro" id="IPR002488">
    <property type="entry name" value="Gemini_C4"/>
</dbReference>